<comment type="caution">
    <text evidence="12">The sequence shown here is derived from an EMBL/GenBank/DDBJ whole genome shotgun (WGS) entry which is preliminary data.</text>
</comment>
<keyword evidence="7" id="KW-0479">Metal-binding</keyword>
<feature type="domain" description="VRR-NUC" evidence="11">
    <location>
        <begin position="427"/>
        <end position="535"/>
    </location>
</feature>
<comment type="catalytic activity">
    <reaction evidence="1">
        <text>Hydrolytically removes 5'-nucleotides successively from the 3'-hydroxy termini of 3'-hydroxy-terminated oligonucleotides.</text>
        <dbReference type="EC" id="3.1.4.1"/>
    </reaction>
</comment>
<evidence type="ECO:0000313" key="13">
    <source>
        <dbReference type="Proteomes" id="UP000305674"/>
    </source>
</evidence>
<sequence>MDTPLPAAGADLAPDYYLSNFNLLVRHVVDRCRHLLSADELAWLIRFNALGPAPQRLLVRLLSRKGPLFRLDKLRYDEIPDLHHCAKALVDARLARWHPAPGWQELASLCTKRELLALVPEADARLSKTELLASLAPLPLPEHRLSVLALEQRAILDTLRLLYFGNLHQDLAQFVVSDLGIQRFESYPLTADGLEIDSRETLEAWLSQEVLSRECQRCLEQRDGDALLQLAPGLPGPLPWPELERKRQKTALLVAREWERREAFDQALVLYRQSTLPPSRERQARIALKRQRSLRAVTLVTRMLVSPLDEQEATVAARLGKQLARQGHWHWSPLTTHAPKQERLVLANSGERVELQVAAHYAAAGWRVFYCENALLNGLLGLVIWPSMFAPVAGAFVNPYQQGPRDLYRPEFVPRRQASLRAELANWTPERLLERYRLKQGIANPLVQWDRFPADLAEQALHSLPRALLSACFERLLFDLRGNRSGHPDLFLVQGRQARWLEVKGPGDRLQDNQSRWLNFLEGQGARVSVCQVSFE</sequence>
<comment type="similarity">
    <text evidence="4">Belongs to the FAN1 family.</text>
</comment>
<dbReference type="PANTHER" id="PTHR15749">
    <property type="entry name" value="FANCONI-ASSOCIATED NUCLEASE 1"/>
    <property type="match status" value="1"/>
</dbReference>
<dbReference type="GO" id="GO:0046872">
    <property type="term" value="F:metal ion binding"/>
    <property type="evidence" value="ECO:0007669"/>
    <property type="project" value="UniProtKB-KW"/>
</dbReference>
<dbReference type="InterPro" id="IPR040603">
    <property type="entry name" value="FAN1_SAP_bact"/>
</dbReference>
<evidence type="ECO:0000256" key="8">
    <source>
        <dbReference type="ARBA" id="ARBA00022801"/>
    </source>
</evidence>
<comment type="cofactor">
    <cofactor evidence="3">
        <name>Mg(2+)</name>
        <dbReference type="ChEBI" id="CHEBI:18420"/>
    </cofactor>
</comment>
<evidence type="ECO:0000256" key="3">
    <source>
        <dbReference type="ARBA" id="ARBA00001946"/>
    </source>
</evidence>
<dbReference type="SMART" id="SM00990">
    <property type="entry name" value="VRR_NUC"/>
    <property type="match status" value="1"/>
</dbReference>
<evidence type="ECO:0000259" key="11">
    <source>
        <dbReference type="SMART" id="SM00990"/>
    </source>
</evidence>
<dbReference type="InterPro" id="IPR049125">
    <property type="entry name" value="FAN1-like_WH"/>
</dbReference>
<evidence type="ECO:0000256" key="10">
    <source>
        <dbReference type="ARBA" id="ARBA00023211"/>
    </source>
</evidence>
<keyword evidence="13" id="KW-1185">Reference proteome</keyword>
<gene>
    <name evidence="12" type="ORF">FCL40_03560</name>
</gene>
<dbReference type="Pfam" id="PF08774">
    <property type="entry name" value="VRR_NUC"/>
    <property type="match status" value="1"/>
</dbReference>
<dbReference type="PANTHER" id="PTHR15749:SF4">
    <property type="entry name" value="FANCONI-ASSOCIATED NUCLEASE 1"/>
    <property type="match status" value="1"/>
</dbReference>
<evidence type="ECO:0000256" key="6">
    <source>
        <dbReference type="ARBA" id="ARBA00022722"/>
    </source>
</evidence>
<evidence type="ECO:0000256" key="7">
    <source>
        <dbReference type="ARBA" id="ARBA00022723"/>
    </source>
</evidence>
<evidence type="ECO:0000256" key="4">
    <source>
        <dbReference type="ARBA" id="ARBA00005533"/>
    </source>
</evidence>
<dbReference type="InterPro" id="IPR011856">
    <property type="entry name" value="tRNA_endonuc-like_dom_sf"/>
</dbReference>
<evidence type="ECO:0000256" key="5">
    <source>
        <dbReference type="ARBA" id="ARBA00012029"/>
    </source>
</evidence>
<proteinExistence type="inferred from homology"/>
<keyword evidence="8" id="KW-0378">Hydrolase</keyword>
<evidence type="ECO:0000256" key="9">
    <source>
        <dbReference type="ARBA" id="ARBA00022842"/>
    </source>
</evidence>
<dbReference type="GO" id="GO:0004528">
    <property type="term" value="F:phosphodiesterase I activity"/>
    <property type="evidence" value="ECO:0007669"/>
    <property type="project" value="UniProtKB-EC"/>
</dbReference>
<keyword evidence="10" id="KW-0464">Manganese</keyword>
<dbReference type="GO" id="GO:0036297">
    <property type="term" value="P:interstrand cross-link repair"/>
    <property type="evidence" value="ECO:0007669"/>
    <property type="project" value="InterPro"/>
</dbReference>
<keyword evidence="6" id="KW-0540">Nuclease</keyword>
<dbReference type="Proteomes" id="UP000305674">
    <property type="component" value="Unassembled WGS sequence"/>
</dbReference>
<organism evidence="12 13">
    <name type="scientific">Ferrimonas sediminicola</name>
    <dbReference type="NCBI Taxonomy" id="2569538"/>
    <lineage>
        <taxon>Bacteria</taxon>
        <taxon>Pseudomonadati</taxon>
        <taxon>Pseudomonadota</taxon>
        <taxon>Gammaproteobacteria</taxon>
        <taxon>Alteromonadales</taxon>
        <taxon>Ferrimonadaceae</taxon>
        <taxon>Ferrimonas</taxon>
    </lineage>
</organism>
<evidence type="ECO:0000256" key="2">
    <source>
        <dbReference type="ARBA" id="ARBA00001936"/>
    </source>
</evidence>
<dbReference type="RefSeq" id="WP_136851456.1">
    <property type="nucleotide sequence ID" value="NZ_SWCI01000002.1"/>
</dbReference>
<dbReference type="InterPro" id="IPR033315">
    <property type="entry name" value="Fan1-like"/>
</dbReference>
<dbReference type="Gene3D" id="3.40.1350.10">
    <property type="match status" value="1"/>
</dbReference>
<dbReference type="AlphaFoldDB" id="A0A4U1BJG5"/>
<evidence type="ECO:0000313" key="12">
    <source>
        <dbReference type="EMBL" id="TKB50250.1"/>
    </source>
</evidence>
<dbReference type="Pfam" id="PF21315">
    <property type="entry name" value="FAN1_HTH"/>
    <property type="match status" value="1"/>
</dbReference>
<dbReference type="EMBL" id="SWCI01000002">
    <property type="protein sequence ID" value="TKB50250.1"/>
    <property type="molecule type" value="Genomic_DNA"/>
</dbReference>
<comment type="cofactor">
    <cofactor evidence="2">
        <name>Mn(2+)</name>
        <dbReference type="ChEBI" id="CHEBI:29035"/>
    </cofactor>
</comment>
<dbReference type="EC" id="3.1.4.1" evidence="5"/>
<dbReference type="OrthoDB" id="9803913at2"/>
<protein>
    <recommendedName>
        <fullName evidence="5">phosphodiesterase I</fullName>
        <ecNumber evidence="5">3.1.4.1</ecNumber>
    </recommendedName>
</protein>
<reference evidence="12 13" key="1">
    <citation type="submission" date="2019-04" db="EMBL/GenBank/DDBJ databases">
        <authorList>
            <person name="Hwang J.C."/>
        </authorList>
    </citation>
    <scope>NUCLEOTIDE SEQUENCE [LARGE SCALE GENOMIC DNA]</scope>
    <source>
        <strain evidence="12 13">IMCC35001</strain>
    </source>
</reference>
<dbReference type="GO" id="GO:0003676">
    <property type="term" value="F:nucleic acid binding"/>
    <property type="evidence" value="ECO:0007669"/>
    <property type="project" value="InterPro"/>
</dbReference>
<name>A0A4U1BJG5_9GAMM</name>
<dbReference type="InterPro" id="IPR014883">
    <property type="entry name" value="VRR_NUC"/>
</dbReference>
<dbReference type="Pfam" id="PF18081">
    <property type="entry name" value="FANC_SAP"/>
    <property type="match status" value="1"/>
</dbReference>
<accession>A0A4U1BJG5</accession>
<keyword evidence="9" id="KW-0460">Magnesium</keyword>
<evidence type="ECO:0000256" key="1">
    <source>
        <dbReference type="ARBA" id="ARBA00000983"/>
    </source>
</evidence>